<dbReference type="InterPro" id="IPR028612">
    <property type="entry name" value="Topoisom_1_IA"/>
</dbReference>
<evidence type="ECO:0000313" key="13">
    <source>
        <dbReference type="EMBL" id="MDZ5761775.1"/>
    </source>
</evidence>
<evidence type="ECO:0000256" key="2">
    <source>
        <dbReference type="ARBA" id="ARBA00009446"/>
    </source>
</evidence>
<feature type="site" description="Interaction with DNA" evidence="10">
    <location>
        <position position="31"/>
    </location>
</feature>
<dbReference type="PRINTS" id="PR00417">
    <property type="entry name" value="PRTPISMRASEI"/>
</dbReference>
<evidence type="ECO:0000256" key="6">
    <source>
        <dbReference type="ARBA" id="ARBA00022842"/>
    </source>
</evidence>
<dbReference type="SMART" id="SM00436">
    <property type="entry name" value="TOP1Bc"/>
    <property type="match status" value="1"/>
</dbReference>
<dbReference type="Gene3D" id="1.10.290.10">
    <property type="entry name" value="Topoisomerase I, domain 4"/>
    <property type="match status" value="1"/>
</dbReference>
<organism evidence="13 14">
    <name type="scientific">Candidatus Cyrtobacter comes</name>
    <dbReference type="NCBI Taxonomy" id="675776"/>
    <lineage>
        <taxon>Bacteria</taxon>
        <taxon>Pseudomonadati</taxon>
        <taxon>Pseudomonadota</taxon>
        <taxon>Alphaproteobacteria</taxon>
        <taxon>Rickettsiales</taxon>
        <taxon>Candidatus Midichloriaceae</taxon>
        <taxon>Candidatus Cyrtobacter</taxon>
    </lineage>
</organism>
<dbReference type="Pfam" id="PF01751">
    <property type="entry name" value="Toprim"/>
    <property type="match status" value="1"/>
</dbReference>
<keyword evidence="5" id="KW-0862">Zinc</keyword>
<reference evidence="13 14" key="1">
    <citation type="submission" date="2023-02" db="EMBL/GenBank/DDBJ databases">
        <title>Host association and intracellularity evolved multiple times independently in the Rickettsiales.</title>
        <authorList>
            <person name="Castelli M."/>
            <person name="Nardi T."/>
            <person name="Gammuto L."/>
            <person name="Bellinzona G."/>
            <person name="Sabaneyeva E."/>
            <person name="Potekhin A."/>
            <person name="Serra V."/>
            <person name="Petroni G."/>
            <person name="Sassera D."/>
        </authorList>
    </citation>
    <scope>NUCLEOTIDE SEQUENCE [LARGE SCALE GENOMIC DNA]</scope>
    <source>
        <strain evidence="13 14">BOD18</strain>
    </source>
</reference>
<dbReference type="InterPro" id="IPR013497">
    <property type="entry name" value="Topo_IA_cen"/>
</dbReference>
<dbReference type="RefSeq" id="WP_322497285.1">
    <property type="nucleotide sequence ID" value="NZ_JARGYT010000004.1"/>
</dbReference>
<comment type="subunit">
    <text evidence="10">Monomer.</text>
</comment>
<dbReference type="EC" id="5.6.2.1" evidence="10"/>
<dbReference type="Proteomes" id="UP001293791">
    <property type="component" value="Unassembled WGS sequence"/>
</dbReference>
<dbReference type="SUPFAM" id="SSF56712">
    <property type="entry name" value="Prokaryotic type I DNA topoisomerase"/>
    <property type="match status" value="1"/>
</dbReference>
<comment type="similarity">
    <text evidence="2 10">Belongs to the type IA topoisomerase family.</text>
</comment>
<keyword evidence="6" id="KW-0460">Magnesium</keyword>
<dbReference type="InterPro" id="IPR013825">
    <property type="entry name" value="Topo_IA_cen_sub2"/>
</dbReference>
<dbReference type="Gene3D" id="2.70.20.10">
    <property type="entry name" value="Topoisomerase I, domain 3"/>
    <property type="match status" value="1"/>
</dbReference>
<proteinExistence type="inferred from homology"/>
<comment type="function">
    <text evidence="10">Releases the supercoiling and torsional tension of DNA, which is introduced during the DNA replication and transcription, by transiently cleaving and rejoining one strand of the DNA duplex. Introduces a single-strand break via transesterification at a target site in duplex DNA. The scissile phosphodiester is attacked by the catalytic tyrosine of the enzyme, resulting in the formation of a DNA-(5'-phosphotyrosyl)-enzyme intermediate and the expulsion of a 3'-OH DNA strand. The free DNA strand then undergoes passage around the unbroken strand, thus removing DNA supercoils. Finally, in the religation step, the DNA 3'-OH attacks the covalent intermediate to expel the active-site tyrosine and restore the DNA phosphodiester backbone.</text>
</comment>
<dbReference type="Pfam" id="PF01396">
    <property type="entry name" value="Zn_ribbon_Top1"/>
    <property type="match status" value="1"/>
</dbReference>
<dbReference type="HAMAP" id="MF_00952">
    <property type="entry name" value="Topoisom_1_prok"/>
    <property type="match status" value="1"/>
</dbReference>
<dbReference type="InterPro" id="IPR005733">
    <property type="entry name" value="TopoI_bac-type"/>
</dbReference>
<keyword evidence="7 10" id="KW-0799">Topoisomerase</keyword>
<evidence type="ECO:0000256" key="8">
    <source>
        <dbReference type="ARBA" id="ARBA00023125"/>
    </source>
</evidence>
<evidence type="ECO:0000256" key="7">
    <source>
        <dbReference type="ARBA" id="ARBA00023029"/>
    </source>
</evidence>
<feature type="region of interest" description="Interaction with DNA" evidence="10">
    <location>
        <begin position="163"/>
        <end position="168"/>
    </location>
</feature>
<evidence type="ECO:0000256" key="9">
    <source>
        <dbReference type="ARBA" id="ARBA00023235"/>
    </source>
</evidence>
<dbReference type="SMART" id="SM00437">
    <property type="entry name" value="TOP1Ac"/>
    <property type="match status" value="1"/>
</dbReference>
<sequence length="753" mass="85525">MKLLIVESPSKMKTISKYLGNGYKVISSYGHIRAIPSKQGAVDVQNNFIPEYSIIQGAQKRVDNIVDEAKKSKYVYLATDPDREGEAISWHISQILKEEKIKCDISRVVFYEVTKPAVLRAVNEPRSIDENLVKAQQTRQILDYLVGFTISPVLWRKLKGSRSAGRVQSVALRMICEREEEIEIFVSQEYWSISGFFMPDSKLVASLAIYRGEKLEKFTIKDGKFAQEITDRLSSLTYYISDIKKKEISKSPPPPFYTSTLIQQASTRLGFSAKKTMVIAQKLYEGVNTGSEISGLITYMRTDSLNISSEAKNAALDFIERNYGSGYKKARDFKSKAKNIQEAHEAIRPTDVNKTPEMMEQYLDKDQLKLYKLIWSRFVASQMSDAKLESTSIYISSRDNSNIFKATGSVVIYQGFYKLDSDDLEKEANLLPNLQISQDVNLTKIDKKQHFTEAPPRYSEASLVKKMEEVGIGRPSTYSGIISILQDRGYANLENGRLTPHPRGRVVSSFLQEFFTKYVEYDFTAQMENMLDDISNGQEDFKKILSDFWVNFKKNTEEVLDINTLDILSSIEERMKIYLYGTNDRTCPECKKGNISLRTGKFGIFLGCSNYPECKYIKNIDSDESSTEERFEDKEIGHDEQLGIILLKKGPYGFYLQCQDKKNGKRAGIPSGIDPFSIDIKYAKTMLSMPRSLGTLDSGSEVRAGIGKFGPYIEVDKKFTSIKKFGFDPVTMTIDDAAYVLNHSIKSQRKKGK</sequence>
<feature type="site" description="Interaction with DNA" evidence="10">
    <location>
        <position position="155"/>
    </location>
</feature>
<evidence type="ECO:0000256" key="3">
    <source>
        <dbReference type="ARBA" id="ARBA00022723"/>
    </source>
</evidence>
<dbReference type="InterPro" id="IPR023405">
    <property type="entry name" value="Topo_IA_core_domain"/>
</dbReference>
<dbReference type="Gene3D" id="1.10.460.10">
    <property type="entry name" value="Topoisomerase I, domain 2"/>
    <property type="match status" value="1"/>
</dbReference>
<feature type="active site" description="O-(5'-phospho-DNA)-tyrosine intermediate" evidence="10">
    <location>
        <position position="299"/>
    </location>
</feature>
<dbReference type="InterPro" id="IPR013498">
    <property type="entry name" value="Topo_IA_Znf"/>
</dbReference>
<dbReference type="PROSITE" id="PS50880">
    <property type="entry name" value="TOPRIM"/>
    <property type="match status" value="1"/>
</dbReference>
<dbReference type="InterPro" id="IPR003601">
    <property type="entry name" value="Topo_IA_2"/>
</dbReference>
<dbReference type="InterPro" id="IPR034149">
    <property type="entry name" value="TOPRIM_TopoI"/>
</dbReference>
<dbReference type="InterPro" id="IPR023406">
    <property type="entry name" value="Topo_IA_AS"/>
</dbReference>
<dbReference type="CDD" id="cd00186">
    <property type="entry name" value="TOP1Ac"/>
    <property type="match status" value="1"/>
</dbReference>
<evidence type="ECO:0000256" key="5">
    <source>
        <dbReference type="ARBA" id="ARBA00022833"/>
    </source>
</evidence>
<comment type="catalytic activity">
    <reaction evidence="1 10">
        <text>ATP-independent breakage of single-stranded DNA, followed by passage and rejoining.</text>
        <dbReference type="EC" id="5.6.2.1"/>
    </reaction>
</comment>
<dbReference type="InterPro" id="IPR006171">
    <property type="entry name" value="TOPRIM_dom"/>
</dbReference>
<dbReference type="Pfam" id="PF01131">
    <property type="entry name" value="Topoisom_bac"/>
    <property type="match status" value="1"/>
</dbReference>
<dbReference type="PANTHER" id="PTHR42785">
    <property type="entry name" value="DNA TOPOISOMERASE, TYPE IA, CORE"/>
    <property type="match status" value="1"/>
</dbReference>
<keyword evidence="8 10" id="KW-0238">DNA-binding</keyword>
<dbReference type="InterPro" id="IPR013826">
    <property type="entry name" value="Topo_IA_cen_sub3"/>
</dbReference>
<keyword evidence="14" id="KW-1185">Reference proteome</keyword>
<keyword evidence="3" id="KW-0479">Metal-binding</keyword>
<evidence type="ECO:0000259" key="11">
    <source>
        <dbReference type="PROSITE" id="PS50880"/>
    </source>
</evidence>
<dbReference type="Gene3D" id="3.30.65.10">
    <property type="entry name" value="Bacterial Topoisomerase I, domain 1"/>
    <property type="match status" value="1"/>
</dbReference>
<keyword evidence="9 10" id="KW-0413">Isomerase</keyword>
<dbReference type="SUPFAM" id="SSF57783">
    <property type="entry name" value="Zinc beta-ribbon"/>
    <property type="match status" value="1"/>
</dbReference>
<evidence type="ECO:0000256" key="10">
    <source>
        <dbReference type="HAMAP-Rule" id="MF_00952"/>
    </source>
</evidence>
<dbReference type="InterPro" id="IPR013824">
    <property type="entry name" value="Topo_IA_cen_sub1"/>
</dbReference>
<evidence type="ECO:0000256" key="1">
    <source>
        <dbReference type="ARBA" id="ARBA00000213"/>
    </source>
</evidence>
<evidence type="ECO:0000313" key="14">
    <source>
        <dbReference type="Proteomes" id="UP001293791"/>
    </source>
</evidence>
<dbReference type="InterPro" id="IPR000380">
    <property type="entry name" value="Topo_IA"/>
</dbReference>
<comment type="caution">
    <text evidence="10">Lacks conserved residue(s) required for the propagation of feature annotation.</text>
</comment>
<dbReference type="Gene3D" id="3.40.50.140">
    <property type="match status" value="1"/>
</dbReference>
<evidence type="ECO:0000256" key="4">
    <source>
        <dbReference type="ARBA" id="ARBA00022771"/>
    </source>
</evidence>
<gene>
    <name evidence="10" type="primary">topA</name>
    <name evidence="13" type="ORF">Cyrtocomes_00133</name>
</gene>
<name>A0ABU5L6M6_9RICK</name>
<feature type="site" description="Interaction with DNA" evidence="10">
    <location>
        <position position="488"/>
    </location>
</feature>
<dbReference type="PROSITE" id="PS00396">
    <property type="entry name" value="TOPO_IA_1"/>
    <property type="match status" value="1"/>
</dbReference>
<comment type="caution">
    <text evidence="13">The sequence shown here is derived from an EMBL/GenBank/DDBJ whole genome shotgun (WGS) entry which is preliminary data.</text>
</comment>
<dbReference type="NCBIfam" id="TIGR01051">
    <property type="entry name" value="topA_bact"/>
    <property type="match status" value="1"/>
</dbReference>
<feature type="domain" description="Toprim" evidence="11">
    <location>
        <begin position="1"/>
        <end position="113"/>
    </location>
</feature>
<dbReference type="PROSITE" id="PS52039">
    <property type="entry name" value="TOPO_IA_2"/>
    <property type="match status" value="1"/>
</dbReference>
<accession>A0ABU5L6M6</accession>
<dbReference type="PANTHER" id="PTHR42785:SF1">
    <property type="entry name" value="DNA TOPOISOMERASE"/>
    <property type="match status" value="1"/>
</dbReference>
<feature type="site" description="Interaction with DNA" evidence="10">
    <location>
        <position position="139"/>
    </location>
</feature>
<dbReference type="InterPro" id="IPR025589">
    <property type="entry name" value="Toprim_C_rpt"/>
</dbReference>
<dbReference type="InterPro" id="IPR003602">
    <property type="entry name" value="Topo_IA_DNA-bd_dom"/>
</dbReference>
<protein>
    <recommendedName>
        <fullName evidence="10">DNA topoisomerase 1</fullName>
        <ecNumber evidence="10">5.6.2.1</ecNumber>
    </recommendedName>
    <alternativeName>
        <fullName evidence="10">DNA topoisomerase I</fullName>
    </alternativeName>
</protein>
<feature type="site" description="Interaction with DNA" evidence="10">
    <location>
        <position position="143"/>
    </location>
</feature>
<feature type="domain" description="Topo IA-type catalytic" evidence="12">
    <location>
        <begin position="129"/>
        <end position="556"/>
    </location>
</feature>
<dbReference type="SMART" id="SM00493">
    <property type="entry name" value="TOPRIM"/>
    <property type="match status" value="1"/>
</dbReference>
<dbReference type="Pfam" id="PF13368">
    <property type="entry name" value="Toprim_C_rpt"/>
    <property type="match status" value="2"/>
</dbReference>
<evidence type="ECO:0000259" key="12">
    <source>
        <dbReference type="PROSITE" id="PS52039"/>
    </source>
</evidence>
<keyword evidence="4" id="KW-0863">Zinc-finger</keyword>
<dbReference type="EMBL" id="JARGYT010000004">
    <property type="protein sequence ID" value="MDZ5761775.1"/>
    <property type="molecule type" value="Genomic_DNA"/>
</dbReference>
<feature type="site" description="Interaction with DNA" evidence="10">
    <location>
        <position position="301"/>
    </location>
</feature>
<dbReference type="CDD" id="cd03363">
    <property type="entry name" value="TOPRIM_TopoIA_TopoI"/>
    <property type="match status" value="1"/>
</dbReference>